<keyword evidence="1" id="KW-0808">Transferase</keyword>
<dbReference type="GO" id="GO:0010124">
    <property type="term" value="P:phenylacetate catabolic process"/>
    <property type="evidence" value="ECO:0007669"/>
    <property type="project" value="TreeGrafter"/>
</dbReference>
<dbReference type="HOGENOM" id="CLU_410022_0_0_1"/>
<dbReference type="InterPro" id="IPR020616">
    <property type="entry name" value="Thiolase_N"/>
</dbReference>
<dbReference type="Pfam" id="PF00108">
    <property type="entry name" value="Thiolase_N"/>
    <property type="match status" value="1"/>
</dbReference>
<dbReference type="InterPro" id="IPR016039">
    <property type="entry name" value="Thiolase-like"/>
</dbReference>
<dbReference type="GO" id="GO:0005777">
    <property type="term" value="C:peroxisome"/>
    <property type="evidence" value="ECO:0007669"/>
    <property type="project" value="TreeGrafter"/>
</dbReference>
<protein>
    <recommendedName>
        <fullName evidence="3">Thiolase N-terminal domain-containing protein</fullName>
    </recommendedName>
</protein>
<evidence type="ECO:0000256" key="1">
    <source>
        <dbReference type="ARBA" id="ARBA00022679"/>
    </source>
</evidence>
<dbReference type="PANTHER" id="PTHR43853:SF10">
    <property type="entry name" value="ACETYL-COA C-ACETYLTRANSFERASE"/>
    <property type="match status" value="1"/>
</dbReference>
<feature type="region of interest" description="Disordered" evidence="2">
    <location>
        <begin position="561"/>
        <end position="611"/>
    </location>
</feature>
<keyword evidence="5" id="KW-1185">Reference proteome</keyword>
<dbReference type="InterPro" id="IPR020615">
    <property type="entry name" value="Thiolase_acyl_enz_int_AS"/>
</dbReference>
<gene>
    <name evidence="4" type="ORF">M422DRAFT_273431</name>
</gene>
<dbReference type="PANTHER" id="PTHR43853">
    <property type="entry name" value="3-KETOACYL-COA THIOLASE, PEROXISOMAL"/>
    <property type="match status" value="1"/>
</dbReference>
<feature type="domain" description="Thiolase N-terminal" evidence="3">
    <location>
        <begin position="214"/>
        <end position="301"/>
    </location>
</feature>
<proteinExistence type="predicted"/>
<evidence type="ECO:0000259" key="3">
    <source>
        <dbReference type="Pfam" id="PF00108"/>
    </source>
</evidence>
<evidence type="ECO:0000313" key="5">
    <source>
        <dbReference type="Proteomes" id="UP000054279"/>
    </source>
</evidence>
<evidence type="ECO:0000313" key="4">
    <source>
        <dbReference type="EMBL" id="KIJ25615.1"/>
    </source>
</evidence>
<sequence length="670" mass="74182">MDPLYNDLTAHHTLTPTTTPGETLDEIIDSISPIFSNPGRENNVSFDFIPVNTGDSEGAFQNVDLNIGLESVEKPEDKSATVCYLTPDSSASTSVIEQSVENTEKSVQPLRITDSPAWKKHTTSHPRCTRYSRLSKEQLPPHSYDLVHKHIQPVSEDPNGAHQCVYAIRENSICSRSFNLKSEAKAHVAEEHFKKNTKFEQSKGTPGNKLLRSVVRVKIDPATIDDTSVGVCHAHSPLYLSRAAALSVGVLDHVPTYTINRLCSSGLMTIRSISQSIKAGDATLRLALGVESMSLNPWAEPLKWSPKPITSPALNKIPTSCSRIRAPPTPSNPAYSLTKSSLSKLPAKSTTQMTQSDQRRRKKGDSAAIAVITTRERAEKEGWEVQAKWAGCAVVGVDPRYMGISPVVAIPKILRKTRVDERRYRSLGAGVRMLATGLAEIQRRKQEIFCTSMCIGSGMGTAAIYVNEMKNVPTIQRPYRLSYPRPAPPPTTPGETPDKIIDPIYIIVAYISTEPVTRTTRDSGEGFQDVDLNIGLESIEKPEDKSATVCYLTPDSSASTSVIEQSAENTEKSVQPLRIKDNPAWKKHTTSHPRSTRHSRLSKKQPPPHSYDLVHKHIRPVSEDPNGAHQCVYAIRENSICRRSFILKSEAKDHVVEDHFKRSAKFECCW</sequence>
<dbReference type="EMBL" id="KN837406">
    <property type="protein sequence ID" value="KIJ25615.1"/>
    <property type="molecule type" value="Genomic_DNA"/>
</dbReference>
<reference evidence="4 5" key="1">
    <citation type="submission" date="2014-06" db="EMBL/GenBank/DDBJ databases">
        <title>Evolutionary Origins and Diversification of the Mycorrhizal Mutualists.</title>
        <authorList>
            <consortium name="DOE Joint Genome Institute"/>
            <consortium name="Mycorrhizal Genomics Consortium"/>
            <person name="Kohler A."/>
            <person name="Kuo A."/>
            <person name="Nagy L.G."/>
            <person name="Floudas D."/>
            <person name="Copeland A."/>
            <person name="Barry K.W."/>
            <person name="Cichocki N."/>
            <person name="Veneault-Fourrey C."/>
            <person name="LaButti K."/>
            <person name="Lindquist E.A."/>
            <person name="Lipzen A."/>
            <person name="Lundell T."/>
            <person name="Morin E."/>
            <person name="Murat C."/>
            <person name="Riley R."/>
            <person name="Ohm R."/>
            <person name="Sun H."/>
            <person name="Tunlid A."/>
            <person name="Henrissat B."/>
            <person name="Grigoriev I.V."/>
            <person name="Hibbett D.S."/>
            <person name="Martin F."/>
        </authorList>
    </citation>
    <scope>NUCLEOTIDE SEQUENCE [LARGE SCALE GENOMIC DNA]</scope>
    <source>
        <strain evidence="4 5">SS14</strain>
    </source>
</reference>
<dbReference type="PROSITE" id="PS00098">
    <property type="entry name" value="THIOLASE_1"/>
    <property type="match status" value="1"/>
</dbReference>
<dbReference type="GO" id="GO:0003988">
    <property type="term" value="F:acetyl-CoA C-acyltransferase activity"/>
    <property type="evidence" value="ECO:0007669"/>
    <property type="project" value="TreeGrafter"/>
</dbReference>
<evidence type="ECO:0000256" key="2">
    <source>
        <dbReference type="SAM" id="MobiDB-lite"/>
    </source>
</evidence>
<feature type="compositionally biased region" description="Basic residues" evidence="2">
    <location>
        <begin position="585"/>
        <end position="603"/>
    </location>
</feature>
<organism evidence="4 5">
    <name type="scientific">Sphaerobolus stellatus (strain SS14)</name>
    <dbReference type="NCBI Taxonomy" id="990650"/>
    <lineage>
        <taxon>Eukaryota</taxon>
        <taxon>Fungi</taxon>
        <taxon>Dikarya</taxon>
        <taxon>Basidiomycota</taxon>
        <taxon>Agaricomycotina</taxon>
        <taxon>Agaricomycetes</taxon>
        <taxon>Phallomycetidae</taxon>
        <taxon>Geastrales</taxon>
        <taxon>Sphaerobolaceae</taxon>
        <taxon>Sphaerobolus</taxon>
    </lineage>
</organism>
<feature type="region of interest" description="Disordered" evidence="2">
    <location>
        <begin position="320"/>
        <end position="366"/>
    </location>
</feature>
<accession>A0A0C9UK23</accession>
<name>A0A0C9UK23_SPHS4</name>
<dbReference type="GO" id="GO:0006635">
    <property type="term" value="P:fatty acid beta-oxidation"/>
    <property type="evidence" value="ECO:0007669"/>
    <property type="project" value="TreeGrafter"/>
</dbReference>
<dbReference type="SUPFAM" id="SSF53901">
    <property type="entry name" value="Thiolase-like"/>
    <property type="match status" value="1"/>
</dbReference>
<feature type="compositionally biased region" description="Polar residues" evidence="2">
    <location>
        <begin position="332"/>
        <end position="356"/>
    </location>
</feature>
<dbReference type="Proteomes" id="UP000054279">
    <property type="component" value="Unassembled WGS sequence"/>
</dbReference>
<dbReference type="AlphaFoldDB" id="A0A0C9UK23"/>
<dbReference type="Gene3D" id="3.40.47.10">
    <property type="match status" value="2"/>
</dbReference>
<dbReference type="InterPro" id="IPR050215">
    <property type="entry name" value="Thiolase-like_sf_Thiolase"/>
</dbReference>